<evidence type="ECO:0000256" key="1">
    <source>
        <dbReference type="SAM" id="MobiDB-lite"/>
    </source>
</evidence>
<sequence length="43" mass="4688">MALQGLSWASILDPPKRITQALPNPSNIKPTRAVPRPYGSTPF</sequence>
<name>A0A835CKP7_9FABA</name>
<organism evidence="2 3">
    <name type="scientific">Senna tora</name>
    <dbReference type="NCBI Taxonomy" id="362788"/>
    <lineage>
        <taxon>Eukaryota</taxon>
        <taxon>Viridiplantae</taxon>
        <taxon>Streptophyta</taxon>
        <taxon>Embryophyta</taxon>
        <taxon>Tracheophyta</taxon>
        <taxon>Spermatophyta</taxon>
        <taxon>Magnoliopsida</taxon>
        <taxon>eudicotyledons</taxon>
        <taxon>Gunneridae</taxon>
        <taxon>Pentapetalae</taxon>
        <taxon>rosids</taxon>
        <taxon>fabids</taxon>
        <taxon>Fabales</taxon>
        <taxon>Fabaceae</taxon>
        <taxon>Caesalpinioideae</taxon>
        <taxon>Cassia clade</taxon>
        <taxon>Senna</taxon>
    </lineage>
</organism>
<comment type="caution">
    <text evidence="2">The sequence shown here is derived from an EMBL/GenBank/DDBJ whole genome shotgun (WGS) entry which is preliminary data.</text>
</comment>
<accession>A0A835CKP7</accession>
<dbReference type="AlphaFoldDB" id="A0A835CKP7"/>
<protein>
    <submittedName>
        <fullName evidence="2">Uncharacterized protein</fullName>
    </submittedName>
</protein>
<proteinExistence type="predicted"/>
<reference evidence="2" key="1">
    <citation type="submission" date="2020-09" db="EMBL/GenBank/DDBJ databases">
        <title>Genome-Enabled Discovery of Anthraquinone Biosynthesis in Senna tora.</title>
        <authorList>
            <person name="Kang S.-H."/>
            <person name="Pandey R.P."/>
            <person name="Lee C.-M."/>
            <person name="Sim J.-S."/>
            <person name="Jeong J.-T."/>
            <person name="Choi B.-S."/>
            <person name="Jung M."/>
            <person name="Ginzburg D."/>
            <person name="Zhao K."/>
            <person name="Won S.Y."/>
            <person name="Oh T.-J."/>
            <person name="Yu Y."/>
            <person name="Kim N.-H."/>
            <person name="Lee O.R."/>
            <person name="Lee T.-H."/>
            <person name="Bashyal P."/>
            <person name="Kim T.-S."/>
            <person name="Lee W.-H."/>
            <person name="Kawkins C."/>
            <person name="Kim C.-K."/>
            <person name="Kim J.S."/>
            <person name="Ahn B.O."/>
            <person name="Rhee S.Y."/>
            <person name="Sohng J.K."/>
        </authorList>
    </citation>
    <scope>NUCLEOTIDE SEQUENCE</scope>
    <source>
        <tissue evidence="2">Leaf</tissue>
    </source>
</reference>
<gene>
    <name evidence="2" type="ORF">G2W53_004895</name>
</gene>
<dbReference type="Proteomes" id="UP000634136">
    <property type="component" value="Unassembled WGS sequence"/>
</dbReference>
<evidence type="ECO:0000313" key="2">
    <source>
        <dbReference type="EMBL" id="KAF7842597.1"/>
    </source>
</evidence>
<evidence type="ECO:0000313" key="3">
    <source>
        <dbReference type="Proteomes" id="UP000634136"/>
    </source>
</evidence>
<keyword evidence="3" id="KW-1185">Reference proteome</keyword>
<feature type="region of interest" description="Disordered" evidence="1">
    <location>
        <begin position="17"/>
        <end position="43"/>
    </location>
</feature>
<dbReference type="EMBL" id="JAAIUW010000002">
    <property type="protein sequence ID" value="KAF7842597.1"/>
    <property type="molecule type" value="Genomic_DNA"/>
</dbReference>